<keyword evidence="1" id="KW-0489">Methyltransferase</keyword>
<dbReference type="GO" id="GO:0032259">
    <property type="term" value="P:methylation"/>
    <property type="evidence" value="ECO:0007669"/>
    <property type="project" value="UniProtKB-KW"/>
</dbReference>
<dbReference type="Proteomes" id="UP000219467">
    <property type="component" value="Unassembled WGS sequence"/>
</dbReference>
<dbReference type="InterPro" id="IPR029063">
    <property type="entry name" value="SAM-dependent_MTases_sf"/>
</dbReference>
<dbReference type="Pfam" id="PF13489">
    <property type="entry name" value="Methyltransf_23"/>
    <property type="match status" value="1"/>
</dbReference>
<dbReference type="SUPFAM" id="SSF53335">
    <property type="entry name" value="S-adenosyl-L-methionine-dependent methyltransferases"/>
    <property type="match status" value="1"/>
</dbReference>
<proteinExistence type="predicted"/>
<name>A0A285CX29_9RHOB</name>
<dbReference type="GO" id="GO:0008168">
    <property type="term" value="F:methyltransferase activity"/>
    <property type="evidence" value="ECO:0007669"/>
    <property type="project" value="UniProtKB-KW"/>
</dbReference>
<accession>A0A285CX29</accession>
<gene>
    <name evidence="1" type="ORF">SAMN05878503_11044</name>
</gene>
<protein>
    <submittedName>
        <fullName evidence="1">Ubiquinone/menaquinone biosynthesis C-methylase UbiE</fullName>
    </submittedName>
</protein>
<dbReference type="PANTHER" id="PTHR43861:SF1">
    <property type="entry name" value="TRANS-ACONITATE 2-METHYLTRANSFERASE"/>
    <property type="match status" value="1"/>
</dbReference>
<organism evidence="1 2">
    <name type="scientific">Cereibacter ovatus</name>
    <dbReference type="NCBI Taxonomy" id="439529"/>
    <lineage>
        <taxon>Bacteria</taxon>
        <taxon>Pseudomonadati</taxon>
        <taxon>Pseudomonadota</taxon>
        <taxon>Alphaproteobacteria</taxon>
        <taxon>Rhodobacterales</taxon>
        <taxon>Paracoccaceae</taxon>
        <taxon>Cereibacter</taxon>
    </lineage>
</organism>
<dbReference type="OrthoDB" id="5642573at2"/>
<dbReference type="PANTHER" id="PTHR43861">
    <property type="entry name" value="TRANS-ACONITATE 2-METHYLTRANSFERASE-RELATED"/>
    <property type="match status" value="1"/>
</dbReference>
<dbReference type="Gene3D" id="3.40.50.150">
    <property type="entry name" value="Vaccinia Virus protein VP39"/>
    <property type="match status" value="1"/>
</dbReference>
<evidence type="ECO:0000313" key="1">
    <source>
        <dbReference type="EMBL" id="SNX71596.1"/>
    </source>
</evidence>
<keyword evidence="1" id="KW-0808">Transferase</keyword>
<keyword evidence="2" id="KW-1185">Reference proteome</keyword>
<reference evidence="2" key="1">
    <citation type="submission" date="2017-08" db="EMBL/GenBank/DDBJ databases">
        <authorList>
            <person name="Varghese N."/>
            <person name="Submissions S."/>
        </authorList>
    </citation>
    <scope>NUCLEOTIDE SEQUENCE [LARGE SCALE GENOMIC DNA]</scope>
    <source>
        <strain evidence="2">JA234</strain>
    </source>
</reference>
<keyword evidence="1" id="KW-0830">Ubiquinone</keyword>
<dbReference type="CDD" id="cd02440">
    <property type="entry name" value="AdoMet_MTases"/>
    <property type="match status" value="1"/>
</dbReference>
<dbReference type="EMBL" id="OAOQ01000010">
    <property type="protein sequence ID" value="SNX71596.1"/>
    <property type="molecule type" value="Genomic_DNA"/>
</dbReference>
<dbReference type="AlphaFoldDB" id="A0A285CX29"/>
<sequence>MDNNPAQTFWDKVAVRYAARPVRDAAAYEETLADVAARLRPSDRVLEIGCGTGTTATRLGGGVAEWTGADFSPGMVRIAQAKPAPAGVRFILSDADTVFDGSPFDAVCAFHLLHLVPDMRATLAHVHDHLKPGGIFISKTWCFADLGLGMRMLIPVLRAFGLFPPANRLKAADLRQAITAAGFEIEVDRSFGRSPHCPYIVARKAG</sequence>
<evidence type="ECO:0000313" key="2">
    <source>
        <dbReference type="Proteomes" id="UP000219467"/>
    </source>
</evidence>
<dbReference type="RefSeq" id="WP_097030832.1">
    <property type="nucleotide sequence ID" value="NZ_OAOQ01000010.1"/>
</dbReference>